<feature type="region of interest" description="Disordered" evidence="4">
    <location>
        <begin position="643"/>
        <end position="707"/>
    </location>
</feature>
<dbReference type="GO" id="GO:0071555">
    <property type="term" value="P:cell wall organization"/>
    <property type="evidence" value="ECO:0007669"/>
    <property type="project" value="TreeGrafter"/>
</dbReference>
<dbReference type="InterPro" id="IPR012338">
    <property type="entry name" value="Beta-lactam/transpept-like"/>
</dbReference>
<accession>A0A1C7IFR5</accession>
<dbReference type="InterPro" id="IPR005311">
    <property type="entry name" value="PBP_dimer"/>
</dbReference>
<feature type="compositionally biased region" description="Acidic residues" evidence="4">
    <location>
        <begin position="673"/>
        <end position="682"/>
    </location>
</feature>
<reference evidence="7" key="1">
    <citation type="submission" date="2017-04" db="EMBL/GenBank/DDBJ databases">
        <title>Complete Genome Sequences of Twelve Strains of a Stable Defined Moderately Diverse Mouse Microbiota 2 (sDMDMm2).</title>
        <authorList>
            <person name="Uchimura Y."/>
            <person name="Wyss M."/>
            <person name="Brugiroux S."/>
            <person name="Limenitakis J.P."/>
            <person name="Stecher B."/>
            <person name="McCoy K.D."/>
            <person name="Macpherson A.J."/>
        </authorList>
    </citation>
    <scope>NUCLEOTIDE SEQUENCE</scope>
    <source>
        <strain evidence="7">YL58</strain>
    </source>
</reference>
<organism evidence="7 8">
    <name type="scientific">Blautia pseudococcoides</name>
    <dbReference type="NCBI Taxonomy" id="1796616"/>
    <lineage>
        <taxon>Bacteria</taxon>
        <taxon>Bacillati</taxon>
        <taxon>Bacillota</taxon>
        <taxon>Clostridia</taxon>
        <taxon>Lachnospirales</taxon>
        <taxon>Lachnospiraceae</taxon>
        <taxon>Blautia</taxon>
    </lineage>
</organism>
<evidence type="ECO:0000313" key="8">
    <source>
        <dbReference type="Proteomes" id="UP000092574"/>
    </source>
</evidence>
<dbReference type="STRING" id="1796616.A4V09_02665"/>
<evidence type="ECO:0000256" key="4">
    <source>
        <dbReference type="SAM" id="MobiDB-lite"/>
    </source>
</evidence>
<protein>
    <submittedName>
        <fullName evidence="7">Cell division protein FtsI</fullName>
    </submittedName>
</protein>
<dbReference type="SUPFAM" id="SSF56519">
    <property type="entry name" value="Penicillin binding protein dimerisation domain"/>
    <property type="match status" value="1"/>
</dbReference>
<gene>
    <name evidence="7" type="ORF">A4V09_02665</name>
</gene>
<comment type="similarity">
    <text evidence="2">Belongs to the transpeptidase family.</text>
</comment>
<dbReference type="GO" id="GO:0005886">
    <property type="term" value="C:plasma membrane"/>
    <property type="evidence" value="ECO:0007669"/>
    <property type="project" value="TreeGrafter"/>
</dbReference>
<evidence type="ECO:0000259" key="5">
    <source>
        <dbReference type="Pfam" id="PF00905"/>
    </source>
</evidence>
<name>A0A1C7IFR5_9FIRM</name>
<dbReference type="InterPro" id="IPR001460">
    <property type="entry name" value="PCN-bd_Tpept"/>
</dbReference>
<dbReference type="SUPFAM" id="SSF56601">
    <property type="entry name" value="beta-lactamase/transpeptidase-like"/>
    <property type="match status" value="1"/>
</dbReference>
<dbReference type="InterPro" id="IPR050515">
    <property type="entry name" value="Beta-lactam/transpept"/>
</dbReference>
<dbReference type="AlphaFoldDB" id="A0A1C7IFR5"/>
<dbReference type="EMBL" id="CP015405">
    <property type="protein sequence ID" value="ANU78517.2"/>
    <property type="molecule type" value="Genomic_DNA"/>
</dbReference>
<dbReference type="Pfam" id="PF03717">
    <property type="entry name" value="PBP_dimer"/>
    <property type="match status" value="1"/>
</dbReference>
<dbReference type="GO" id="GO:0051301">
    <property type="term" value="P:cell division"/>
    <property type="evidence" value="ECO:0007669"/>
    <property type="project" value="UniProtKB-KW"/>
</dbReference>
<dbReference type="Proteomes" id="UP000092574">
    <property type="component" value="Chromosome"/>
</dbReference>
<dbReference type="Pfam" id="PF00905">
    <property type="entry name" value="Transpeptidase"/>
    <property type="match status" value="1"/>
</dbReference>
<keyword evidence="7" id="KW-0131">Cell cycle</keyword>
<evidence type="ECO:0000313" key="7">
    <source>
        <dbReference type="EMBL" id="ANU78517.2"/>
    </source>
</evidence>
<evidence type="ECO:0000256" key="3">
    <source>
        <dbReference type="ARBA" id="ARBA00023136"/>
    </source>
</evidence>
<dbReference type="Gene3D" id="3.90.1310.10">
    <property type="entry name" value="Penicillin-binding protein 2a (Domain 2)"/>
    <property type="match status" value="1"/>
</dbReference>
<dbReference type="OrthoDB" id="9804124at2"/>
<keyword evidence="7" id="KW-0132">Cell division</keyword>
<evidence type="ECO:0000259" key="6">
    <source>
        <dbReference type="Pfam" id="PF03717"/>
    </source>
</evidence>
<dbReference type="Gene3D" id="3.40.710.10">
    <property type="entry name" value="DD-peptidase/beta-lactamase superfamily"/>
    <property type="match status" value="1"/>
</dbReference>
<keyword evidence="8" id="KW-1185">Reference proteome</keyword>
<dbReference type="InterPro" id="IPR036138">
    <property type="entry name" value="PBP_dimer_sf"/>
</dbReference>
<dbReference type="KEGG" id="byl:A4V09_02665"/>
<dbReference type="RefSeq" id="WP_084043408.1">
    <property type="nucleotide sequence ID" value="NZ_CP015405.2"/>
</dbReference>
<feature type="domain" description="Penicillin-binding protein dimerisation" evidence="6">
    <location>
        <begin position="65"/>
        <end position="233"/>
    </location>
</feature>
<comment type="subcellular location">
    <subcellularLocation>
        <location evidence="1">Membrane</location>
    </subcellularLocation>
</comment>
<evidence type="ECO:0000256" key="2">
    <source>
        <dbReference type="ARBA" id="ARBA00007171"/>
    </source>
</evidence>
<proteinExistence type="inferred from homology"/>
<feature type="domain" description="Penicillin-binding protein transpeptidase" evidence="5">
    <location>
        <begin position="289"/>
        <end position="613"/>
    </location>
</feature>
<keyword evidence="3" id="KW-0472">Membrane</keyword>
<sequence length="707" mass="78328">MNKQESKKRKMTGTMKKKLAGLFVLILLALVFLVIGITIINAKSGDKYTKQVLAQSQQQYDSTTIPYKRGDILDRSGNILATSIKVYNVILDCQVVNSNEDYKEPTKQALSEYLGIDGDTVEELLTSEETKESPYQILKKQISMDEKKNFEKMTEIPADEEEAKALSKEEISRRNNTQGVWFEEDYKRTYPLNELACNVIGFTYSGNTADWGLEGYYNSTLNGTDGRKIGYFNDDASLEQNIIDPVNGNSLVTTLDVNIQSVVDKYIEAFMENLKDGPNTDYRGAKNIGVIVANPQNGEILAMGSNDPYDLNKPRDLTARYSDDEIKAMNDDQTKDALYKMWRNYCITDAYEPGSVVKPITVASALESGSITEEDTFVCDGGEQVADRYINCAVYPDTHGTETVGEAIQNSCNDALMAIGRKMGRETMLSYQDKFNFGTRTGIDLPGEGTGILFSLDNMFDTELATTTFGQGFTCTMIQEIAAISACINGGTYYQPHLVKEIRDQDSNTIKSISGNVLKEVISQEVSADIRKYMGMSIENGTSQTAKIPGYSMGGKTGTAEKVPRGNHKYLVSFVGFAPLDNPQVVIYVVVDEPNVEEQASSTYAQYIAQAVLSEIFPYLNIYPDQETDQKLQLWDEFTGTTRMDESVNGEDGNGPSGVVIDGTENPDMPEPPQDDAEEELDHNDAQSDGITNEDAGFDDEDYNGEE</sequence>
<dbReference type="PANTHER" id="PTHR30627">
    <property type="entry name" value="PEPTIDOGLYCAN D,D-TRANSPEPTIDASE"/>
    <property type="match status" value="1"/>
</dbReference>
<feature type="compositionally biased region" description="Acidic residues" evidence="4">
    <location>
        <begin position="696"/>
        <end position="707"/>
    </location>
</feature>
<dbReference type="PANTHER" id="PTHR30627:SF1">
    <property type="entry name" value="PEPTIDOGLYCAN D,D-TRANSPEPTIDASE FTSI"/>
    <property type="match status" value="1"/>
</dbReference>
<evidence type="ECO:0000256" key="1">
    <source>
        <dbReference type="ARBA" id="ARBA00004370"/>
    </source>
</evidence>
<dbReference type="GO" id="GO:0008658">
    <property type="term" value="F:penicillin binding"/>
    <property type="evidence" value="ECO:0007669"/>
    <property type="project" value="InterPro"/>
</dbReference>